<evidence type="ECO:0000259" key="2">
    <source>
        <dbReference type="SMART" id="SM00912"/>
    </source>
</evidence>
<dbReference type="NCBIfam" id="TIGR01901">
    <property type="entry name" value="adhes_NPXG"/>
    <property type="match status" value="1"/>
</dbReference>
<keyword evidence="1" id="KW-0732">Signal</keyword>
<accession>A0A2G4F4W0</accession>
<dbReference type="Pfam" id="PF05860">
    <property type="entry name" value="TPS"/>
    <property type="match status" value="1"/>
</dbReference>
<name>A0A2G4F4W0_9CYAN</name>
<dbReference type="AlphaFoldDB" id="A0A2G4F4W0"/>
<dbReference type="OrthoDB" id="450498at2"/>
<feature type="chain" id="PRO_5013935447" evidence="1">
    <location>
        <begin position="26"/>
        <end position="932"/>
    </location>
</feature>
<dbReference type="SUPFAM" id="SSF51126">
    <property type="entry name" value="Pectin lyase-like"/>
    <property type="match status" value="3"/>
</dbReference>
<protein>
    <submittedName>
        <fullName evidence="3">Filamentous hemagglutinin</fullName>
    </submittedName>
</protein>
<comment type="caution">
    <text evidence="3">The sequence shown here is derived from an EMBL/GenBank/DDBJ whole genome shotgun (WGS) entry which is preliminary data.</text>
</comment>
<feature type="domain" description="Filamentous haemagglutinin FhaB/tRNA nuclease CdiA-like TPS" evidence="2">
    <location>
        <begin position="30"/>
        <end position="141"/>
    </location>
</feature>
<sequence length="932" mass="94487">MSHKTQVKIFCILFYVCGFPNLAIAQIAPDRTLPLNSTVTPNDNNFTIEGGTAAGRNLFHSFREFSVPTGGKASFNNIDTVQNIFSRVTGGSISNIDGIIEAKGTANLFLLNPNGIIFGPNASLNIGGSFLGTTANSINFADGTSFSATNPQTTPLLTISIPIGLQFGQNPGQIVDQSRAINSSGKVVGLQVLPGKTIALAGGDVKLDGGNLQAPGGRVELGGLSRSGTISLNWDNNQLSLSFPEGVARGDVSLTNGAIVDVRAGGGGIIAIATDNLNLAEGSMLLAGIRSWVSTAGNRAGNIQINATGAISFDGVGNDESSGAYNLVEFNAAGEGGSINITADTLSLTNGALIKASTFGQGNAGDVNIRIGNSTSLDGAGSNNISSGIYSRTEVKETIGNGGNINLTTGSLLLTNGGLITASTQGQGNAGNIVLSVSNQTILDGLGPLQEITLDGKLLQFQQSSGVYSSVKLTGVGNGGNINLTTGSLSVTNGAVAIVRTEGQGRSGNIVVNAADFVNIDGVGPDLSSSGLFAPTESKGTGQGGDIIVNTNNFRVSNGAVVNAQTLNDNAGGNITINANRFEATGGGQIIATTASSGQAGNLTINAADKVLISGSDPNFVQRVPLFSTNILGNNEGSPSGLFASTGKDATGAGGNLSVQAGRLIIQDGAKVTVSADGSGAAGNLIVNADSIRLDRGEISATTSAGNFGNIRLQSQDLQMRRSSQITTSATGSATGGNISIDTGALVALENSDISANSQEARGGRVTINAQGIFGTEARSQQTLNSDITATSLAGPQLDGEVILNTPDIDPTQGVVQLPKTIVNPDAIAQICPNQRQSGTDKTFTRIGRGLPANPAETPSNSSTAVGLADAVAPVEQRTRTAPRQQVGPPNRPILSAQGWAINTKGEVIFTANPATVTLQSPVQPTGGCYGQ</sequence>
<organism evidence="3 4">
    <name type="scientific">Tychonema bourrellyi FEM_GT703</name>
    <dbReference type="NCBI Taxonomy" id="2040638"/>
    <lineage>
        <taxon>Bacteria</taxon>
        <taxon>Bacillati</taxon>
        <taxon>Cyanobacteriota</taxon>
        <taxon>Cyanophyceae</taxon>
        <taxon>Oscillatoriophycideae</taxon>
        <taxon>Oscillatoriales</taxon>
        <taxon>Microcoleaceae</taxon>
        <taxon>Tychonema</taxon>
    </lineage>
</organism>
<gene>
    <name evidence="3" type="ORF">CP500_003280</name>
</gene>
<keyword evidence="4" id="KW-1185">Reference proteome</keyword>
<evidence type="ECO:0000256" key="1">
    <source>
        <dbReference type="SAM" id="SignalP"/>
    </source>
</evidence>
<dbReference type="InterPro" id="IPR012334">
    <property type="entry name" value="Pectin_lyas_fold"/>
</dbReference>
<dbReference type="Proteomes" id="UP000226442">
    <property type="component" value="Unassembled WGS sequence"/>
</dbReference>
<dbReference type="InterPro" id="IPR011050">
    <property type="entry name" value="Pectin_lyase_fold/virulence"/>
</dbReference>
<dbReference type="EMBL" id="NXIB02000011">
    <property type="protein sequence ID" value="PHX56833.1"/>
    <property type="molecule type" value="Genomic_DNA"/>
</dbReference>
<dbReference type="InterPro" id="IPR008638">
    <property type="entry name" value="FhaB/CdiA-like_TPS"/>
</dbReference>
<dbReference type="SMART" id="SM00912">
    <property type="entry name" value="Haemagg_act"/>
    <property type="match status" value="1"/>
</dbReference>
<dbReference type="Gene3D" id="2.160.20.10">
    <property type="entry name" value="Single-stranded right-handed beta-helix, Pectin lyase-like"/>
    <property type="match status" value="2"/>
</dbReference>
<reference evidence="3" key="1">
    <citation type="submission" date="2017-10" db="EMBL/GenBank/DDBJ databases">
        <title>Draft genome sequence of the planktic cyanobacteria Tychonema bourrellyi isolated from alpine lentic freshwater.</title>
        <authorList>
            <person name="Tett A."/>
            <person name="Armanini F."/>
            <person name="Asnicar F."/>
            <person name="Boscaini A."/>
            <person name="Pasolli E."/>
            <person name="Zolfo M."/>
            <person name="Donati C."/>
            <person name="Salmaso N."/>
            <person name="Segata N."/>
        </authorList>
    </citation>
    <scope>NUCLEOTIDE SEQUENCE</scope>
    <source>
        <strain evidence="3">FEM_GT703</strain>
    </source>
</reference>
<feature type="signal peptide" evidence="1">
    <location>
        <begin position="1"/>
        <end position="25"/>
    </location>
</feature>
<evidence type="ECO:0000313" key="3">
    <source>
        <dbReference type="EMBL" id="PHX56833.1"/>
    </source>
</evidence>
<proteinExistence type="predicted"/>
<evidence type="ECO:0000313" key="4">
    <source>
        <dbReference type="Proteomes" id="UP000226442"/>
    </source>
</evidence>